<feature type="active site" description="Schiff-base intermediate with substrate" evidence="3">
    <location>
        <position position="167"/>
    </location>
</feature>
<dbReference type="GO" id="GO:0008840">
    <property type="term" value="F:4-hydroxy-tetrahydrodipicolinate synthase activity"/>
    <property type="evidence" value="ECO:0007669"/>
    <property type="project" value="TreeGrafter"/>
</dbReference>
<dbReference type="OrthoDB" id="350860at2157"/>
<dbReference type="AlphaFoldDB" id="A0A7D5QAQ5"/>
<keyword evidence="2" id="KW-0704">Schiff base</keyword>
<dbReference type="EMBL" id="CP058579">
    <property type="protein sequence ID" value="QLG61160.1"/>
    <property type="molecule type" value="Genomic_DNA"/>
</dbReference>
<dbReference type="CDD" id="cd00408">
    <property type="entry name" value="DHDPS-like"/>
    <property type="match status" value="1"/>
</dbReference>
<keyword evidence="1" id="KW-0456">Lyase</keyword>
<dbReference type="Gene3D" id="3.20.20.70">
    <property type="entry name" value="Aldolase class I"/>
    <property type="match status" value="1"/>
</dbReference>
<accession>A0A7D5QAQ5</accession>
<dbReference type="PANTHER" id="PTHR12128">
    <property type="entry name" value="DIHYDRODIPICOLINATE SYNTHASE"/>
    <property type="match status" value="1"/>
</dbReference>
<feature type="binding site" evidence="4">
    <location>
        <position position="50"/>
    </location>
    <ligand>
        <name>pyruvate</name>
        <dbReference type="ChEBI" id="CHEBI:15361"/>
    </ligand>
</feature>
<evidence type="ECO:0000313" key="5">
    <source>
        <dbReference type="EMBL" id="QLG61160.1"/>
    </source>
</evidence>
<feature type="active site" description="Proton donor/acceptor" evidence="3">
    <location>
        <position position="139"/>
    </location>
</feature>
<keyword evidence="6" id="KW-1185">Reference proteome</keyword>
<dbReference type="PROSITE" id="PS00665">
    <property type="entry name" value="DHDPS_1"/>
    <property type="match status" value="1"/>
</dbReference>
<evidence type="ECO:0000256" key="3">
    <source>
        <dbReference type="PIRSR" id="PIRSR001365-1"/>
    </source>
</evidence>
<dbReference type="KEGG" id="halu:HUG12_05195"/>
<evidence type="ECO:0000256" key="1">
    <source>
        <dbReference type="ARBA" id="ARBA00023239"/>
    </source>
</evidence>
<dbReference type="GO" id="GO:0008675">
    <property type="term" value="F:2-dehydro-3-deoxy-phosphogluconate aldolase activity"/>
    <property type="evidence" value="ECO:0007669"/>
    <property type="project" value="UniProtKB-ARBA"/>
</dbReference>
<proteinExistence type="predicted"/>
<reference evidence="5 6" key="1">
    <citation type="submission" date="2020-06" db="EMBL/GenBank/DDBJ databases">
        <title>NJ-3-1, isolated from saline soil.</title>
        <authorList>
            <person name="Cui H.L."/>
            <person name="Shi X."/>
        </authorList>
    </citation>
    <scope>NUCLEOTIDE SEQUENCE [LARGE SCALE GENOMIC DNA]</scope>
    <source>
        <strain evidence="5 6">NJ-3-1</strain>
    </source>
</reference>
<dbReference type="InterPro" id="IPR013785">
    <property type="entry name" value="Aldolase_TIM"/>
</dbReference>
<dbReference type="SMART" id="SM01130">
    <property type="entry name" value="DHDPS"/>
    <property type="match status" value="1"/>
</dbReference>
<feature type="binding site" evidence="4">
    <location>
        <position position="209"/>
    </location>
    <ligand>
        <name>pyruvate</name>
        <dbReference type="ChEBI" id="CHEBI:15361"/>
    </ligand>
</feature>
<dbReference type="PROSITE" id="PS00666">
    <property type="entry name" value="DHDPS_2"/>
    <property type="match status" value="1"/>
</dbReference>
<dbReference type="InterPro" id="IPR020625">
    <property type="entry name" value="Schiff_base-form_aldolases_AS"/>
</dbReference>
<gene>
    <name evidence="5" type="ORF">HUG12_05195</name>
</gene>
<dbReference type="InterPro" id="IPR020624">
    <property type="entry name" value="Schiff_base-form_aldolases_CS"/>
</dbReference>
<dbReference type="PIRSF" id="PIRSF001365">
    <property type="entry name" value="DHDPS"/>
    <property type="match status" value="1"/>
</dbReference>
<dbReference type="InterPro" id="IPR002220">
    <property type="entry name" value="DapA-like"/>
</dbReference>
<dbReference type="RefSeq" id="WP_179267744.1">
    <property type="nucleotide sequence ID" value="NZ_CP058579.1"/>
</dbReference>
<organism evidence="5 6">
    <name type="scientific">Halorarum salinum</name>
    <dbReference type="NCBI Taxonomy" id="2743089"/>
    <lineage>
        <taxon>Archaea</taxon>
        <taxon>Methanobacteriati</taxon>
        <taxon>Methanobacteriota</taxon>
        <taxon>Stenosarchaea group</taxon>
        <taxon>Halobacteria</taxon>
        <taxon>Halobacteriales</taxon>
        <taxon>Haloferacaceae</taxon>
        <taxon>Halorarum</taxon>
    </lineage>
</organism>
<evidence type="ECO:0000256" key="2">
    <source>
        <dbReference type="ARBA" id="ARBA00023270"/>
    </source>
</evidence>
<dbReference type="Proteomes" id="UP000509626">
    <property type="component" value="Chromosome"/>
</dbReference>
<name>A0A7D5QAQ5_9EURY</name>
<dbReference type="SUPFAM" id="SSF51569">
    <property type="entry name" value="Aldolase"/>
    <property type="match status" value="1"/>
</dbReference>
<sequence length="304" mass="32443">MDEFELPDGVLCPLVTPYRDDGSVSETDLRSHVEFQVEAGIDGVVPNGTTGEFASMDGSERRRVTEATVEAVDGRVPVLAGAAATTVAEARENVVTAADAGADGALIVVPYFHAANDPVGNERFLREVARDSPLPLVLYNIPACTGASIRISTLRAMADHRSVHGLKDSSGDFGYFMDAIRTTDDGFRVYQGFDSHLVPGMMMGADGGINALANAVPESFVAVREALSDGEFERAKRIQSTRIAPLFEYCVEHGFAPTAKAALAARDRLPADAVRPPLVGLPDDARDGVAEVVDRIERERSGEP</sequence>
<dbReference type="Pfam" id="PF00701">
    <property type="entry name" value="DHDPS"/>
    <property type="match status" value="1"/>
</dbReference>
<dbReference type="GeneID" id="56036832"/>
<dbReference type="PANTHER" id="PTHR12128:SF66">
    <property type="entry name" value="4-HYDROXY-2-OXOGLUTARATE ALDOLASE, MITOCHONDRIAL"/>
    <property type="match status" value="1"/>
</dbReference>
<protein>
    <submittedName>
        <fullName evidence="5">Dihydrodipicolinate synthase family protein</fullName>
    </submittedName>
</protein>
<dbReference type="PRINTS" id="PR00146">
    <property type="entry name" value="DHPICSNTHASE"/>
</dbReference>
<dbReference type="GO" id="GO:0044281">
    <property type="term" value="P:small molecule metabolic process"/>
    <property type="evidence" value="ECO:0007669"/>
    <property type="project" value="UniProtKB-ARBA"/>
</dbReference>
<evidence type="ECO:0000313" key="6">
    <source>
        <dbReference type="Proteomes" id="UP000509626"/>
    </source>
</evidence>
<evidence type="ECO:0000256" key="4">
    <source>
        <dbReference type="PIRSR" id="PIRSR001365-2"/>
    </source>
</evidence>